<evidence type="ECO:0000313" key="2">
    <source>
        <dbReference type="EMBL" id="QIK36973.1"/>
    </source>
</evidence>
<name>A0A6G7VA80_9GAMM</name>
<gene>
    <name evidence="2" type="ORF">GWK36_02000</name>
</gene>
<dbReference type="EMBL" id="CP048029">
    <property type="protein sequence ID" value="QIK36973.1"/>
    <property type="molecule type" value="Genomic_DNA"/>
</dbReference>
<dbReference type="InterPro" id="IPR058548">
    <property type="entry name" value="MlaB-like_STAS"/>
</dbReference>
<keyword evidence="3" id="KW-1185">Reference proteome</keyword>
<dbReference type="PROSITE" id="PS50801">
    <property type="entry name" value="STAS"/>
    <property type="match status" value="1"/>
</dbReference>
<dbReference type="PANTHER" id="PTHR35849">
    <property type="entry name" value="BLR2341 PROTEIN"/>
    <property type="match status" value="1"/>
</dbReference>
<dbReference type="AlphaFoldDB" id="A0A6G7VA80"/>
<dbReference type="SUPFAM" id="SSF52091">
    <property type="entry name" value="SpoIIaa-like"/>
    <property type="match status" value="1"/>
</dbReference>
<dbReference type="InterPro" id="IPR052746">
    <property type="entry name" value="MlaB_ABC_Transporter"/>
</dbReference>
<protein>
    <submittedName>
        <fullName evidence="2">STAS domain-containing protein</fullName>
    </submittedName>
</protein>
<dbReference type="InterPro" id="IPR002645">
    <property type="entry name" value="STAS_dom"/>
</dbReference>
<dbReference type="Gene3D" id="3.30.750.24">
    <property type="entry name" value="STAS domain"/>
    <property type="match status" value="1"/>
</dbReference>
<organism evidence="2 3">
    <name type="scientific">Caldichromatium japonicum</name>
    <dbReference type="NCBI Taxonomy" id="2699430"/>
    <lineage>
        <taxon>Bacteria</taxon>
        <taxon>Pseudomonadati</taxon>
        <taxon>Pseudomonadota</taxon>
        <taxon>Gammaproteobacteria</taxon>
        <taxon>Chromatiales</taxon>
        <taxon>Chromatiaceae</taxon>
        <taxon>Caldichromatium</taxon>
    </lineage>
</organism>
<dbReference type="Pfam" id="PF13466">
    <property type="entry name" value="STAS_2"/>
    <property type="match status" value="1"/>
</dbReference>
<dbReference type="Proteomes" id="UP000502699">
    <property type="component" value="Chromosome"/>
</dbReference>
<sequence length="103" mass="11172">MSAAETEASADDRLILAGELNIYNVAETYQRMQAYLERHPHCILDLSETTELDGAGLQLLLWLRDAVRTRGGSLRVVGVSPTVSELLELVQLSHCFGETGGGA</sequence>
<dbReference type="RefSeq" id="WP_166269633.1">
    <property type="nucleotide sequence ID" value="NZ_CP048029.1"/>
</dbReference>
<dbReference type="InterPro" id="IPR036513">
    <property type="entry name" value="STAS_dom_sf"/>
</dbReference>
<reference evidence="3" key="1">
    <citation type="submission" date="2020-01" db="EMBL/GenBank/DDBJ databases">
        <title>Caldichromatium gen. nov., sp. nov., a thermophilic purple sulfur bacterium member of the family Chromatiaceae isolated from Nakabusa hot spring, Japan.</title>
        <authorList>
            <person name="Saini M.K."/>
            <person name="Hanada S."/>
            <person name="Tank M."/>
        </authorList>
    </citation>
    <scope>NUCLEOTIDE SEQUENCE [LARGE SCALE GENOMIC DNA]</scope>
    <source>
        <strain evidence="3">No.7</strain>
    </source>
</reference>
<dbReference type="CDD" id="cd07043">
    <property type="entry name" value="STAS_anti-anti-sigma_factors"/>
    <property type="match status" value="1"/>
</dbReference>
<evidence type="ECO:0000259" key="1">
    <source>
        <dbReference type="PROSITE" id="PS50801"/>
    </source>
</evidence>
<feature type="domain" description="STAS" evidence="1">
    <location>
        <begin position="14"/>
        <end position="103"/>
    </location>
</feature>
<proteinExistence type="predicted"/>
<dbReference type="PANTHER" id="PTHR35849:SF2">
    <property type="entry name" value="BLR2341 PROTEIN"/>
    <property type="match status" value="1"/>
</dbReference>
<evidence type="ECO:0000313" key="3">
    <source>
        <dbReference type="Proteomes" id="UP000502699"/>
    </source>
</evidence>
<accession>A0A6G7VA80</accession>
<dbReference type="KEGG" id="cjap:GWK36_02000"/>